<feature type="transmembrane region" description="Helical" evidence="7">
    <location>
        <begin position="103"/>
        <end position="122"/>
    </location>
</feature>
<feature type="transmembrane region" description="Helical" evidence="7">
    <location>
        <begin position="190"/>
        <end position="207"/>
    </location>
</feature>
<dbReference type="Proteomes" id="UP001174909">
    <property type="component" value="Unassembled WGS sequence"/>
</dbReference>
<dbReference type="InterPro" id="IPR000060">
    <property type="entry name" value="BCCT_transptr"/>
</dbReference>
<feature type="transmembrane region" description="Helical" evidence="7">
    <location>
        <begin position="320"/>
        <end position="339"/>
    </location>
</feature>
<evidence type="ECO:0000256" key="6">
    <source>
        <dbReference type="ARBA" id="ARBA00023136"/>
    </source>
</evidence>
<dbReference type="PANTHER" id="PTHR30047:SF7">
    <property type="entry name" value="HIGH-AFFINITY CHOLINE TRANSPORT PROTEIN"/>
    <property type="match status" value="1"/>
</dbReference>
<evidence type="ECO:0000313" key="8">
    <source>
        <dbReference type="EMBL" id="CAI8029864.1"/>
    </source>
</evidence>
<keyword evidence="9" id="KW-1185">Reference proteome</keyword>
<protein>
    <submittedName>
        <fullName evidence="8">Glycine betaine/proline/choline transporter VP1723</fullName>
    </submittedName>
</protein>
<evidence type="ECO:0000256" key="2">
    <source>
        <dbReference type="ARBA" id="ARBA00022448"/>
    </source>
</evidence>
<dbReference type="GO" id="GO:0005886">
    <property type="term" value="C:plasma membrane"/>
    <property type="evidence" value="ECO:0007669"/>
    <property type="project" value="UniProtKB-SubCell"/>
</dbReference>
<dbReference type="AlphaFoldDB" id="A0AA35SHS5"/>
<feature type="transmembrane region" description="Helical" evidence="7">
    <location>
        <begin position="57"/>
        <end position="83"/>
    </location>
</feature>
<keyword evidence="5 7" id="KW-1133">Transmembrane helix</keyword>
<evidence type="ECO:0000256" key="1">
    <source>
        <dbReference type="ARBA" id="ARBA00004651"/>
    </source>
</evidence>
<evidence type="ECO:0000256" key="7">
    <source>
        <dbReference type="SAM" id="Phobius"/>
    </source>
</evidence>
<evidence type="ECO:0000256" key="3">
    <source>
        <dbReference type="ARBA" id="ARBA00022475"/>
    </source>
</evidence>
<keyword evidence="3" id="KW-1003">Cell membrane</keyword>
<feature type="transmembrane region" description="Helical" evidence="7">
    <location>
        <begin position="345"/>
        <end position="364"/>
    </location>
</feature>
<feature type="transmembrane region" description="Helical" evidence="7">
    <location>
        <begin position="17"/>
        <end position="36"/>
    </location>
</feature>
<evidence type="ECO:0000256" key="5">
    <source>
        <dbReference type="ARBA" id="ARBA00022989"/>
    </source>
</evidence>
<keyword evidence="2" id="KW-0813">Transport</keyword>
<gene>
    <name evidence="8" type="ORF">GBAR_LOCUS16949</name>
</gene>
<evidence type="ECO:0000313" key="9">
    <source>
        <dbReference type="Proteomes" id="UP001174909"/>
    </source>
</evidence>
<feature type="transmembrane region" description="Helical" evidence="7">
    <location>
        <begin position="278"/>
        <end position="308"/>
    </location>
</feature>
<keyword evidence="6 7" id="KW-0472">Membrane</keyword>
<sequence>ETVEAAATGIAAASYHWGLHAWATYCIVGIAVGLAAHNRGLPLTIRSAFYPIFGDRIWGWPGHIIDTVAIFAALFGLATSLGLGVQQISIGLNYLFHIPNNDVTLVVMILLITAMALISVLTGLHGGIKRLSQFIIILAFLLVGAMVILGPTRYIFQSLFAGASQYVVKMIPLSNWTGREDTTFLHDWTVFYWAWWIAWAPFVGTFIARISKGRTVRELVIFVIFFPALLCFVWFSTFGGTALGQHIVDGYTGVTDNVAAGKLEIALFKMFDELPMRVLLSSVAMVLTLLFFITSSDSGSLVIDIIAAGGKSDAPFPQRVFWCLIEGFVAIALLLGGGLVSLQAAVLATSVPFTLVLLGMCLCCDFKNLDSTIATEESH</sequence>
<evidence type="ECO:0000256" key="4">
    <source>
        <dbReference type="ARBA" id="ARBA00022692"/>
    </source>
</evidence>
<keyword evidence="4 7" id="KW-0812">Transmembrane</keyword>
<dbReference type="GO" id="GO:0022857">
    <property type="term" value="F:transmembrane transporter activity"/>
    <property type="evidence" value="ECO:0007669"/>
    <property type="project" value="InterPro"/>
</dbReference>
<dbReference type="EMBL" id="CASHTH010002442">
    <property type="protein sequence ID" value="CAI8029864.1"/>
    <property type="molecule type" value="Genomic_DNA"/>
</dbReference>
<feature type="transmembrane region" description="Helical" evidence="7">
    <location>
        <begin position="219"/>
        <end position="237"/>
    </location>
</feature>
<feature type="transmembrane region" description="Helical" evidence="7">
    <location>
        <begin position="134"/>
        <end position="156"/>
    </location>
</feature>
<accession>A0AA35SHS5</accession>
<reference evidence="8" key="1">
    <citation type="submission" date="2023-03" db="EMBL/GenBank/DDBJ databases">
        <authorList>
            <person name="Steffen K."/>
            <person name="Cardenas P."/>
        </authorList>
    </citation>
    <scope>NUCLEOTIDE SEQUENCE</scope>
</reference>
<feature type="non-terminal residue" evidence="8">
    <location>
        <position position="1"/>
    </location>
</feature>
<comment type="subcellular location">
    <subcellularLocation>
        <location evidence="1">Cell membrane</location>
        <topology evidence="1">Multi-pass membrane protein</topology>
    </subcellularLocation>
</comment>
<dbReference type="Pfam" id="PF02028">
    <property type="entry name" value="BCCT"/>
    <property type="match status" value="1"/>
</dbReference>
<organism evidence="8 9">
    <name type="scientific">Geodia barretti</name>
    <name type="common">Barrett's horny sponge</name>
    <dbReference type="NCBI Taxonomy" id="519541"/>
    <lineage>
        <taxon>Eukaryota</taxon>
        <taxon>Metazoa</taxon>
        <taxon>Porifera</taxon>
        <taxon>Demospongiae</taxon>
        <taxon>Heteroscleromorpha</taxon>
        <taxon>Tetractinellida</taxon>
        <taxon>Astrophorina</taxon>
        <taxon>Geodiidae</taxon>
        <taxon>Geodia</taxon>
    </lineage>
</organism>
<dbReference type="PROSITE" id="PS01303">
    <property type="entry name" value="BCCT"/>
    <property type="match status" value="1"/>
</dbReference>
<name>A0AA35SHS5_GEOBA</name>
<dbReference type="PANTHER" id="PTHR30047">
    <property type="entry name" value="HIGH-AFFINITY CHOLINE TRANSPORT PROTEIN-RELATED"/>
    <property type="match status" value="1"/>
</dbReference>
<proteinExistence type="predicted"/>
<comment type="caution">
    <text evidence="8">The sequence shown here is derived from an EMBL/GenBank/DDBJ whole genome shotgun (WGS) entry which is preliminary data.</text>
</comment>
<dbReference type="InterPro" id="IPR018093">
    <property type="entry name" value="BCCT_CS"/>
</dbReference>